<evidence type="ECO:0000256" key="4">
    <source>
        <dbReference type="ARBA" id="ARBA00023136"/>
    </source>
</evidence>
<dbReference type="SUPFAM" id="SSF81338">
    <property type="entry name" value="Aquaporin-like"/>
    <property type="match status" value="1"/>
</dbReference>
<dbReference type="GO" id="GO:0005886">
    <property type="term" value="C:plasma membrane"/>
    <property type="evidence" value="ECO:0000318"/>
    <property type="project" value="GO_Central"/>
</dbReference>
<dbReference type="OMA" id="TSMHRIQ"/>
<dbReference type="Pfam" id="PF00230">
    <property type="entry name" value="MIP"/>
    <property type="match status" value="1"/>
</dbReference>
<dbReference type="Gene3D" id="1.20.1080.10">
    <property type="entry name" value="Glycerol uptake facilitator protein"/>
    <property type="match status" value="1"/>
</dbReference>
<reference evidence="5 6" key="2">
    <citation type="journal article" date="2017" name="Genome Biol.">
        <title>New reference genome sequences of hot pepper reveal the massive evolution of plant disease-resistance genes by retroduplication.</title>
        <authorList>
            <person name="Kim S."/>
            <person name="Park J."/>
            <person name="Yeom S.I."/>
            <person name="Kim Y.M."/>
            <person name="Seo E."/>
            <person name="Kim K.T."/>
            <person name="Kim M.S."/>
            <person name="Lee J.M."/>
            <person name="Cheong K."/>
            <person name="Shin H.S."/>
            <person name="Kim S.B."/>
            <person name="Han K."/>
            <person name="Lee J."/>
            <person name="Park M."/>
            <person name="Lee H.A."/>
            <person name="Lee H.Y."/>
            <person name="Lee Y."/>
            <person name="Oh S."/>
            <person name="Lee J.H."/>
            <person name="Choi E."/>
            <person name="Choi E."/>
            <person name="Lee S.E."/>
            <person name="Jeon J."/>
            <person name="Kim H."/>
            <person name="Choi G."/>
            <person name="Song H."/>
            <person name="Lee J."/>
            <person name="Lee S.C."/>
            <person name="Kwon J.K."/>
            <person name="Lee H.Y."/>
            <person name="Koo N."/>
            <person name="Hong Y."/>
            <person name="Kim R.W."/>
            <person name="Kang W.H."/>
            <person name="Huh J.H."/>
            <person name="Kang B.C."/>
            <person name="Yang T.J."/>
            <person name="Lee Y.H."/>
            <person name="Bennetzen J.L."/>
            <person name="Choi D."/>
        </authorList>
    </citation>
    <scope>NUCLEOTIDE SEQUENCE [LARGE SCALE GENOMIC DNA]</scope>
    <source>
        <strain evidence="6">cv. CM334</strain>
    </source>
</reference>
<evidence type="ECO:0000256" key="2">
    <source>
        <dbReference type="ARBA" id="ARBA00022692"/>
    </source>
</evidence>
<dbReference type="InterPro" id="IPR000425">
    <property type="entry name" value="MIP"/>
</dbReference>
<dbReference type="GO" id="GO:0015250">
    <property type="term" value="F:water channel activity"/>
    <property type="evidence" value="ECO:0000318"/>
    <property type="project" value="GO_Central"/>
</dbReference>
<dbReference type="Proteomes" id="UP000222542">
    <property type="component" value="Unassembled WGS sequence"/>
</dbReference>
<keyword evidence="6" id="KW-1185">Reference proteome</keyword>
<proteinExistence type="predicted"/>
<keyword evidence="3" id="KW-1133">Transmembrane helix</keyword>
<dbReference type="STRING" id="4072.A0A2G2Y1P6"/>
<gene>
    <name evidence="5" type="ORF">T459_32480</name>
</gene>
<evidence type="ECO:0000256" key="1">
    <source>
        <dbReference type="ARBA" id="ARBA00004141"/>
    </source>
</evidence>
<reference evidence="5 6" key="1">
    <citation type="journal article" date="2014" name="Nat. Genet.">
        <title>Genome sequence of the hot pepper provides insights into the evolution of pungency in Capsicum species.</title>
        <authorList>
            <person name="Kim S."/>
            <person name="Park M."/>
            <person name="Yeom S.I."/>
            <person name="Kim Y.M."/>
            <person name="Lee J.M."/>
            <person name="Lee H.A."/>
            <person name="Seo E."/>
            <person name="Choi J."/>
            <person name="Cheong K."/>
            <person name="Kim K.T."/>
            <person name="Jung K."/>
            <person name="Lee G.W."/>
            <person name="Oh S.K."/>
            <person name="Bae C."/>
            <person name="Kim S.B."/>
            <person name="Lee H.Y."/>
            <person name="Kim S.Y."/>
            <person name="Kim M.S."/>
            <person name="Kang B.C."/>
            <person name="Jo Y.D."/>
            <person name="Yang H.B."/>
            <person name="Jeong H.J."/>
            <person name="Kang W.H."/>
            <person name="Kwon J.K."/>
            <person name="Shin C."/>
            <person name="Lim J.Y."/>
            <person name="Park J.H."/>
            <person name="Huh J.H."/>
            <person name="Kim J.S."/>
            <person name="Kim B.D."/>
            <person name="Cohen O."/>
            <person name="Paran I."/>
            <person name="Suh M.C."/>
            <person name="Lee S.B."/>
            <person name="Kim Y.K."/>
            <person name="Shin Y."/>
            <person name="Noh S.J."/>
            <person name="Park J."/>
            <person name="Seo Y.S."/>
            <person name="Kwon S.Y."/>
            <person name="Kim H.A."/>
            <person name="Park J.M."/>
            <person name="Kim H.J."/>
            <person name="Choi S.B."/>
            <person name="Bosland P.W."/>
            <person name="Reeves G."/>
            <person name="Jo S.H."/>
            <person name="Lee B.W."/>
            <person name="Cho H.T."/>
            <person name="Choi H.S."/>
            <person name="Lee M.S."/>
            <person name="Yu Y."/>
            <person name="Do Choi Y."/>
            <person name="Park B.S."/>
            <person name="van Deynze A."/>
            <person name="Ashrafi H."/>
            <person name="Hill T."/>
            <person name="Kim W.T."/>
            <person name="Pai H.S."/>
            <person name="Ahn H.K."/>
            <person name="Yeam I."/>
            <person name="Giovannoni J.J."/>
            <person name="Rose J.K."/>
            <person name="Sorensen I."/>
            <person name="Lee S.J."/>
            <person name="Kim R.W."/>
            <person name="Choi I.Y."/>
            <person name="Choi B.S."/>
            <person name="Lim J.S."/>
            <person name="Lee Y.H."/>
            <person name="Choi D."/>
        </authorList>
    </citation>
    <scope>NUCLEOTIDE SEQUENCE [LARGE SCALE GENOMIC DNA]</scope>
    <source>
        <strain evidence="6">cv. CM334</strain>
    </source>
</reference>
<protein>
    <submittedName>
        <fullName evidence="5">Uncharacterized protein</fullName>
    </submittedName>
</protein>
<sequence length="121" mass="13170">MSWCNLCAGVIKGFQPSLFEIKDGGANDVIRGYTKGDGLGAEIIGTSVLVYGVLCTADAKRNARLPCPCEFWQCFWFSWPPSFIIGIGINPAGNLGDAIVYNDEHAWDGHVSFTSMHRIQG</sequence>
<evidence type="ECO:0000313" key="6">
    <source>
        <dbReference type="Proteomes" id="UP000222542"/>
    </source>
</evidence>
<accession>A0A2G2Y1P6</accession>
<comment type="subcellular location">
    <subcellularLocation>
        <location evidence="1">Membrane</location>
        <topology evidence="1">Multi-pass membrane protein</topology>
    </subcellularLocation>
</comment>
<evidence type="ECO:0000256" key="3">
    <source>
        <dbReference type="ARBA" id="ARBA00022989"/>
    </source>
</evidence>
<organism evidence="5 6">
    <name type="scientific">Capsicum annuum</name>
    <name type="common">Capsicum pepper</name>
    <dbReference type="NCBI Taxonomy" id="4072"/>
    <lineage>
        <taxon>Eukaryota</taxon>
        <taxon>Viridiplantae</taxon>
        <taxon>Streptophyta</taxon>
        <taxon>Embryophyta</taxon>
        <taxon>Tracheophyta</taxon>
        <taxon>Spermatophyta</taxon>
        <taxon>Magnoliopsida</taxon>
        <taxon>eudicotyledons</taxon>
        <taxon>Gunneridae</taxon>
        <taxon>Pentapetalae</taxon>
        <taxon>asterids</taxon>
        <taxon>lamiids</taxon>
        <taxon>Solanales</taxon>
        <taxon>Solanaceae</taxon>
        <taxon>Solanoideae</taxon>
        <taxon>Capsiceae</taxon>
        <taxon>Capsicum</taxon>
    </lineage>
</organism>
<dbReference type="PANTHER" id="PTHR45687">
    <property type="entry name" value="AQUAPORIN OR AQUAGLYCEROPORIN RELATED"/>
    <property type="match status" value="1"/>
</dbReference>
<name>A0A2G2Y1P6_CAPAN</name>
<dbReference type="AlphaFoldDB" id="A0A2G2Y1P6"/>
<dbReference type="Gramene" id="PHT63658">
    <property type="protein sequence ID" value="PHT63658"/>
    <property type="gene ID" value="T459_32480"/>
</dbReference>
<keyword evidence="4" id="KW-0472">Membrane</keyword>
<dbReference type="EMBL" id="AYRZ02000026">
    <property type="protein sequence ID" value="PHT63658.1"/>
    <property type="molecule type" value="Genomic_DNA"/>
</dbReference>
<comment type="caution">
    <text evidence="5">The sequence shown here is derived from an EMBL/GenBank/DDBJ whole genome shotgun (WGS) entry which is preliminary data.</text>
</comment>
<dbReference type="GO" id="GO:0009414">
    <property type="term" value="P:response to water deprivation"/>
    <property type="evidence" value="ECO:0000318"/>
    <property type="project" value="GO_Central"/>
</dbReference>
<dbReference type="InterPro" id="IPR034294">
    <property type="entry name" value="Aquaporin_transptr"/>
</dbReference>
<keyword evidence="2" id="KW-0812">Transmembrane</keyword>
<evidence type="ECO:0000313" key="5">
    <source>
        <dbReference type="EMBL" id="PHT63658.1"/>
    </source>
</evidence>
<dbReference type="InterPro" id="IPR023271">
    <property type="entry name" value="Aquaporin-like"/>
</dbReference>